<dbReference type="SUPFAM" id="SSF63825">
    <property type="entry name" value="YWTD domain"/>
    <property type="match status" value="1"/>
</dbReference>
<sequence length="1123" mass="128262">MLCFSSGRSQLRRMQVKLPYSTQDSGEASVLEEGHGRHRNKDLQELNCDGTNINYNLESNNTHFFLFDHKPNDWESIIRKRHDIENELSCALKSTVLGYNQWTVFDDDIPIVALLLGGNVTTLRAICNHLKNGTPVVVVQGTGEVADIIVDIVTNITKFSNSISKRVKFDLNNWKSNFSANIYDYKSKLKMLLFSNENETIGDREILNCIDDLANNNELIVVFDPIGANGNLEGAIADAMLKRIYFRRQENDSYNYKMLAMELKWCLIWDKIDHARQNVFADHVFEKMSISQKMREFIKNLARTALFEALCRDNIHFVHLLMENGVSIKDLNIEQLTPEEFKMFCARILNSNALPLDKIPGTNVGINRKSSELAEIIYSEYRKQYLEDFIESGKKQKTQQSTIVSSDQASDGIINLFGENKIEKLYLWFLFMNRPEMAKFICSGHMVPPFQRSGTTAENKYLYLDLSWINFFASLANCICVLPFTLQGIFYQESNKPNQCRPVLPPELIYVLLIDYLPLNFEGEKRSGIGNLPIPISEIILHIYMLGFIIDEYHQFVRYKTGTHDYFSNVWNQMDLAGIICYLIAFITRCSWSLLPTNNQITWLYATSGSLINVTVASEDAVLWNWQLLRDIFNWGIWKVFGQVAEPFTNNATDMEVVSENDAYGTFVFLYAIAFVVISNVLLLNALIAAFNQTIEDVLEKSSTIWRYQQYDLTCEFAQKPPFPPPLNIMYYLVYFIVYPWRLTLCSICSPDKSRKLAKDNDEYNFYLINTEKQCAEMYWNSKSAIRDMQDVPYGRFKQLLLLKRPTDPQSIIPEIPVNARWAQNGVTVAGGHGNGNATNQLSSPEALFIDDDQTMFIVDRSNYRIIQWKVGDTEGQVVAGNNGTQNLWAQSFRLTDVLIDKETDSFIFCHQDQRPILQHANGRVGRWSRRSGTTEAEIVIDNICCYGLAMDDQRYLYVSDTEKHEVRRYQIGDNNGIIVAGGNGRGPGLNQLDEPHYVFVDRQKAVYVSDYKNHRVIKWNKGAKEGVIVAGGQGCGEALTQLYYPNGLFVDTSGTLYVVDSSNCRVMRWSKETKQGTVIAGGNRQGARADQFRSPIGLSVDQHGNLYVVDAGNNRVQRFSIE</sequence>
<evidence type="ECO:0000313" key="15">
    <source>
        <dbReference type="Proteomes" id="UP000663873"/>
    </source>
</evidence>
<evidence type="ECO:0000256" key="6">
    <source>
        <dbReference type="ARBA" id="ARBA00023065"/>
    </source>
</evidence>
<feature type="transmembrane region" description="Helical" evidence="10">
    <location>
        <begin position="468"/>
        <end position="491"/>
    </location>
</feature>
<dbReference type="EMBL" id="CAJOBP010002276">
    <property type="protein sequence ID" value="CAF4345377.1"/>
    <property type="molecule type" value="Genomic_DNA"/>
</dbReference>
<dbReference type="Pfam" id="PF25508">
    <property type="entry name" value="TRPM2"/>
    <property type="match status" value="1"/>
</dbReference>
<evidence type="ECO:0000256" key="7">
    <source>
        <dbReference type="ARBA" id="ARBA00023136"/>
    </source>
</evidence>
<dbReference type="EMBL" id="CAJOBO010002318">
    <property type="protein sequence ID" value="CAF4444332.1"/>
    <property type="molecule type" value="Genomic_DNA"/>
</dbReference>
<evidence type="ECO:0000256" key="2">
    <source>
        <dbReference type="ARBA" id="ARBA00022448"/>
    </source>
</evidence>
<organism evidence="13 15">
    <name type="scientific">Rotaria socialis</name>
    <dbReference type="NCBI Taxonomy" id="392032"/>
    <lineage>
        <taxon>Eukaryota</taxon>
        <taxon>Metazoa</taxon>
        <taxon>Spiralia</taxon>
        <taxon>Gnathifera</taxon>
        <taxon>Rotifera</taxon>
        <taxon>Eurotatoria</taxon>
        <taxon>Bdelloidea</taxon>
        <taxon>Philodinida</taxon>
        <taxon>Philodinidae</taxon>
        <taxon>Rotaria</taxon>
    </lineage>
</organism>
<feature type="domain" description="TRPM-like" evidence="12">
    <location>
        <begin position="304"/>
        <end position="441"/>
    </location>
</feature>
<keyword evidence="6" id="KW-0406">Ion transport</keyword>
<evidence type="ECO:0000313" key="14">
    <source>
        <dbReference type="EMBL" id="CAF4444332.1"/>
    </source>
</evidence>
<dbReference type="Proteomes" id="UP000663851">
    <property type="component" value="Unassembled WGS sequence"/>
</dbReference>
<evidence type="ECO:0000256" key="1">
    <source>
        <dbReference type="ARBA" id="ARBA00004141"/>
    </source>
</evidence>
<protein>
    <recommendedName>
        <fullName evidence="16">Ion transport domain-containing protein</fullName>
    </recommendedName>
</protein>
<dbReference type="Pfam" id="PF18139">
    <property type="entry name" value="LSDAT_euk"/>
    <property type="match status" value="1"/>
</dbReference>
<dbReference type="InterPro" id="IPR050927">
    <property type="entry name" value="TRPM"/>
</dbReference>
<name>A0A820KLH9_9BILA</name>
<feature type="transmembrane region" description="Helical" evidence="10">
    <location>
        <begin position="532"/>
        <end position="550"/>
    </location>
</feature>
<dbReference type="GO" id="GO:0030001">
    <property type="term" value="P:metal ion transport"/>
    <property type="evidence" value="ECO:0007669"/>
    <property type="project" value="TreeGrafter"/>
</dbReference>
<keyword evidence="15" id="KW-1185">Reference proteome</keyword>
<dbReference type="InterPro" id="IPR041491">
    <property type="entry name" value="TRPM_SLOG"/>
</dbReference>
<dbReference type="InterPro" id="IPR011042">
    <property type="entry name" value="6-blade_b-propeller_TolB-like"/>
</dbReference>
<evidence type="ECO:0000313" key="13">
    <source>
        <dbReference type="EMBL" id="CAF4345377.1"/>
    </source>
</evidence>
<evidence type="ECO:0000256" key="10">
    <source>
        <dbReference type="SAM" id="Phobius"/>
    </source>
</evidence>
<feature type="transmembrane region" description="Helical" evidence="10">
    <location>
        <begin position="570"/>
        <end position="588"/>
    </location>
</feature>
<evidence type="ECO:0000259" key="11">
    <source>
        <dbReference type="Pfam" id="PF18139"/>
    </source>
</evidence>
<feature type="repeat" description="NHL" evidence="9">
    <location>
        <begin position="1042"/>
        <end position="1073"/>
    </location>
</feature>
<gene>
    <name evidence="14" type="ORF">HFQ381_LOCUS23378</name>
    <name evidence="13" type="ORF">UJA718_LOCUS15426</name>
</gene>
<dbReference type="GO" id="GO:0005886">
    <property type="term" value="C:plasma membrane"/>
    <property type="evidence" value="ECO:0007669"/>
    <property type="project" value="TreeGrafter"/>
</dbReference>
<dbReference type="Gene3D" id="2.120.10.30">
    <property type="entry name" value="TolB, C-terminal domain"/>
    <property type="match status" value="1"/>
</dbReference>
<feature type="transmembrane region" description="Helical" evidence="10">
    <location>
        <begin position="668"/>
        <end position="691"/>
    </location>
</feature>
<dbReference type="Proteomes" id="UP000663873">
    <property type="component" value="Unassembled WGS sequence"/>
</dbReference>
<accession>A0A820KLH9</accession>
<dbReference type="CDD" id="cd05819">
    <property type="entry name" value="NHL"/>
    <property type="match status" value="1"/>
</dbReference>
<evidence type="ECO:0008006" key="16">
    <source>
        <dbReference type="Google" id="ProtNLM"/>
    </source>
</evidence>
<proteinExistence type="predicted"/>
<keyword evidence="5 10" id="KW-1133">Transmembrane helix</keyword>
<feature type="repeat" description="NHL" evidence="9">
    <location>
        <begin position="986"/>
        <end position="1023"/>
    </location>
</feature>
<keyword evidence="8" id="KW-0407">Ion channel</keyword>
<dbReference type="PROSITE" id="PS51125">
    <property type="entry name" value="NHL"/>
    <property type="match status" value="3"/>
</dbReference>
<comment type="caution">
    <text evidence="13">The sequence shown here is derived from an EMBL/GenBank/DDBJ whole genome shotgun (WGS) entry which is preliminary data.</text>
</comment>
<keyword evidence="4" id="KW-0677">Repeat</keyword>
<dbReference type="PANTHER" id="PTHR13800:SF1">
    <property type="entry name" value="TRANSIENT RECEPTOR POTENTIAL CATION CHANNEL TRPM"/>
    <property type="match status" value="1"/>
</dbReference>
<reference evidence="13" key="1">
    <citation type="submission" date="2021-02" db="EMBL/GenBank/DDBJ databases">
        <authorList>
            <person name="Nowell W R."/>
        </authorList>
    </citation>
    <scope>NUCLEOTIDE SEQUENCE</scope>
</reference>
<dbReference type="InterPro" id="IPR057366">
    <property type="entry name" value="TRPM-like"/>
</dbReference>
<feature type="repeat" description="NHL" evidence="9">
    <location>
        <begin position="1087"/>
        <end position="1123"/>
    </location>
</feature>
<evidence type="ECO:0000256" key="8">
    <source>
        <dbReference type="ARBA" id="ARBA00023303"/>
    </source>
</evidence>
<dbReference type="Pfam" id="PF01436">
    <property type="entry name" value="NHL"/>
    <property type="match status" value="1"/>
</dbReference>
<evidence type="ECO:0000259" key="12">
    <source>
        <dbReference type="Pfam" id="PF25508"/>
    </source>
</evidence>
<evidence type="ECO:0000256" key="3">
    <source>
        <dbReference type="ARBA" id="ARBA00022692"/>
    </source>
</evidence>
<feature type="domain" description="TRPM SLOG" evidence="11">
    <location>
        <begin position="54"/>
        <end position="173"/>
    </location>
</feature>
<keyword evidence="7 10" id="KW-0472">Membrane</keyword>
<evidence type="ECO:0000256" key="5">
    <source>
        <dbReference type="ARBA" id="ARBA00022989"/>
    </source>
</evidence>
<evidence type="ECO:0000256" key="4">
    <source>
        <dbReference type="ARBA" id="ARBA00022737"/>
    </source>
</evidence>
<dbReference type="PANTHER" id="PTHR13800">
    <property type="entry name" value="TRANSIENT RECEPTOR POTENTIAL CATION CHANNEL, SUBFAMILY M, MEMBER 6"/>
    <property type="match status" value="1"/>
</dbReference>
<dbReference type="AlphaFoldDB" id="A0A820KLH9"/>
<dbReference type="GO" id="GO:0005261">
    <property type="term" value="F:monoatomic cation channel activity"/>
    <property type="evidence" value="ECO:0007669"/>
    <property type="project" value="TreeGrafter"/>
</dbReference>
<evidence type="ECO:0000256" key="9">
    <source>
        <dbReference type="PROSITE-ProRule" id="PRU00504"/>
    </source>
</evidence>
<keyword evidence="2" id="KW-0813">Transport</keyword>
<keyword evidence="3 10" id="KW-0812">Transmembrane</keyword>
<comment type="subcellular location">
    <subcellularLocation>
        <location evidence="1">Membrane</location>
        <topology evidence="1">Multi-pass membrane protein</topology>
    </subcellularLocation>
</comment>
<dbReference type="InterPro" id="IPR001258">
    <property type="entry name" value="NHL_repeat"/>
</dbReference>